<proteinExistence type="predicted"/>
<protein>
    <recommendedName>
        <fullName evidence="5">Monooxygenase</fullName>
    </recommendedName>
</protein>
<keyword evidence="1" id="KW-0560">Oxidoreductase</keyword>
<evidence type="ECO:0008006" key="5">
    <source>
        <dbReference type="Google" id="ProtNLM"/>
    </source>
</evidence>
<dbReference type="OrthoDB" id="74360at2759"/>
<feature type="compositionally biased region" description="Polar residues" evidence="2">
    <location>
        <begin position="1"/>
        <end position="11"/>
    </location>
</feature>
<dbReference type="GO" id="GO:0004497">
    <property type="term" value="F:monooxygenase activity"/>
    <property type="evidence" value="ECO:0007669"/>
    <property type="project" value="TreeGrafter"/>
</dbReference>
<sequence length="656" mass="71577">MAINSDASPSQDEFPPRGDLREMMDQKPLPMLTPGLVDPATMAGDAPAEQAQLVLNTVNAALAADDNELLASCFFASQAYWKDHLALTYHLRTFESPSVISESLLETKTLRALKGEIMVDGAAIFLPATPVLQFIDCPLTFRTESPAATCKGKMLLLPTRAEPHDEGSAIQWKIWILSTRLASLDVQEEDETLLRLPARELSDLHNFETDVFIVGGGNAAIALSARLKALGVDSVMAEKNPCPGDNWALRYDCMKFHIPTSFCELPFMSYDKALQSPHLLTRNELAAQVRRYVETFNLNMVNSAEIQSTQYDPSQGKWDIRFQTPTGLYKAVSKQLVLATGIGSQKPNIPNIGERDLYRGISLHSAQYKNAQELKEKGVKSVLIIGSANTAFDVLEDCHAAGLQSTMVVRSPTYCVPVDYCCHPMSLGAYDGGVELADNLFMTLPAHVDAQLARGLFAAFASKEPERYAALKAAGFPVLDSSDPTQALMHNLLERAGGHYVDVGGTKLIEEGKVSVKAGVSPVKFTTSGLCFSDGTTIDADAVIWCTGFADSNVRETAFNILGGDSIKNNGVNGEIHGVLDPHAIADRLEGTWGLDVEGEIRGMWKRHQKIDNFWVMGGYTQQHRWHSRTLALQIKAALAGILPPAYRDTPQPQAA</sequence>
<reference evidence="4" key="1">
    <citation type="journal article" date="2015" name="Genome Announc.">
        <title>Draft genome sequence of the fungus Penicillium brasilianum MG11.</title>
        <authorList>
            <person name="Horn F."/>
            <person name="Linde J."/>
            <person name="Mattern D.J."/>
            <person name="Walther G."/>
            <person name="Guthke R."/>
            <person name="Brakhage A.A."/>
            <person name="Valiante V."/>
        </authorList>
    </citation>
    <scope>NUCLEOTIDE SEQUENCE [LARGE SCALE GENOMIC DNA]</scope>
    <source>
        <strain evidence="4">MG11</strain>
    </source>
</reference>
<evidence type="ECO:0000256" key="2">
    <source>
        <dbReference type="SAM" id="MobiDB-lite"/>
    </source>
</evidence>
<evidence type="ECO:0000256" key="1">
    <source>
        <dbReference type="ARBA" id="ARBA00023002"/>
    </source>
</evidence>
<dbReference type="Proteomes" id="UP000042958">
    <property type="component" value="Unassembled WGS sequence"/>
</dbReference>
<accession>A0A0F7TRY3</accession>
<dbReference type="PANTHER" id="PTHR43539">
    <property type="entry name" value="FLAVIN-BINDING MONOOXYGENASE-LIKE PROTEIN (AFU_ORTHOLOGUE AFUA_4G09220)"/>
    <property type="match status" value="1"/>
</dbReference>
<dbReference type="AlphaFoldDB" id="A0A0F7TRY3"/>
<dbReference type="SUPFAM" id="SSF51905">
    <property type="entry name" value="FAD/NAD(P)-binding domain"/>
    <property type="match status" value="2"/>
</dbReference>
<keyword evidence="4" id="KW-1185">Reference proteome</keyword>
<evidence type="ECO:0000313" key="4">
    <source>
        <dbReference type="Proteomes" id="UP000042958"/>
    </source>
</evidence>
<dbReference type="InterPro" id="IPR036188">
    <property type="entry name" value="FAD/NAD-bd_sf"/>
</dbReference>
<gene>
    <name evidence="3" type="ORF">PMG11_06861</name>
</gene>
<dbReference type="PANTHER" id="PTHR43539:SF68">
    <property type="entry name" value="FLAVIN-BINDING MONOOXYGENASE-LIKE PROTEIN (AFU_ORTHOLOGUE AFUA_4G09220)"/>
    <property type="match status" value="1"/>
</dbReference>
<dbReference type="InterPro" id="IPR050982">
    <property type="entry name" value="Auxin_biosynth/cation_transpt"/>
</dbReference>
<dbReference type="Gene3D" id="3.50.50.60">
    <property type="entry name" value="FAD/NAD(P)-binding domain"/>
    <property type="match status" value="2"/>
</dbReference>
<dbReference type="Pfam" id="PF13738">
    <property type="entry name" value="Pyr_redox_3"/>
    <property type="match status" value="1"/>
</dbReference>
<evidence type="ECO:0000313" key="3">
    <source>
        <dbReference type="EMBL" id="CEJ58195.1"/>
    </source>
</evidence>
<name>A0A0F7TRY3_PENBI</name>
<dbReference type="EMBL" id="CDHK01000006">
    <property type="protein sequence ID" value="CEJ58195.1"/>
    <property type="molecule type" value="Genomic_DNA"/>
</dbReference>
<dbReference type="GO" id="GO:0050660">
    <property type="term" value="F:flavin adenine dinucleotide binding"/>
    <property type="evidence" value="ECO:0007669"/>
    <property type="project" value="TreeGrafter"/>
</dbReference>
<feature type="region of interest" description="Disordered" evidence="2">
    <location>
        <begin position="1"/>
        <end position="22"/>
    </location>
</feature>
<organism evidence="3 4">
    <name type="scientific">Penicillium brasilianum</name>
    <dbReference type="NCBI Taxonomy" id="104259"/>
    <lineage>
        <taxon>Eukaryota</taxon>
        <taxon>Fungi</taxon>
        <taxon>Dikarya</taxon>
        <taxon>Ascomycota</taxon>
        <taxon>Pezizomycotina</taxon>
        <taxon>Eurotiomycetes</taxon>
        <taxon>Eurotiomycetidae</taxon>
        <taxon>Eurotiales</taxon>
        <taxon>Aspergillaceae</taxon>
        <taxon>Penicillium</taxon>
    </lineage>
</organism>